<reference evidence="3" key="1">
    <citation type="submission" date="2016-06" db="UniProtKB">
        <authorList>
            <consortium name="WormBaseParasite"/>
        </authorList>
    </citation>
    <scope>IDENTIFICATION</scope>
</reference>
<name>A0A182F0C2_ONCOC</name>
<evidence type="ECO:0000313" key="2">
    <source>
        <dbReference type="Proteomes" id="UP000271087"/>
    </source>
</evidence>
<organism evidence="3">
    <name type="scientific">Onchocerca ochengi</name>
    <name type="common">Filarial nematode worm</name>
    <dbReference type="NCBI Taxonomy" id="42157"/>
    <lineage>
        <taxon>Eukaryota</taxon>
        <taxon>Metazoa</taxon>
        <taxon>Ecdysozoa</taxon>
        <taxon>Nematoda</taxon>
        <taxon>Chromadorea</taxon>
        <taxon>Rhabditida</taxon>
        <taxon>Spirurina</taxon>
        <taxon>Spiruromorpha</taxon>
        <taxon>Filarioidea</taxon>
        <taxon>Onchocercidae</taxon>
        <taxon>Onchocerca</taxon>
    </lineage>
</organism>
<sequence length="76" mass="8727">MKIAPFGMKKPKRCITTQTKLSVQTAERKVTTLNANIIDYLTNEIRVAKTPVEGQFRNLTSHWKQPDLLIGADYFF</sequence>
<dbReference type="OrthoDB" id="5866757at2759"/>
<proteinExistence type="predicted"/>
<dbReference type="AlphaFoldDB" id="A0A182F0C2"/>
<reference evidence="1 2" key="2">
    <citation type="submission" date="2018-08" db="EMBL/GenBank/DDBJ databases">
        <authorList>
            <person name="Laetsch R D."/>
            <person name="Stevens L."/>
            <person name="Kumar S."/>
            <person name="Blaxter L. M."/>
        </authorList>
    </citation>
    <scope>NUCLEOTIDE SEQUENCE [LARGE SCALE GENOMIC DNA]</scope>
</reference>
<evidence type="ECO:0000313" key="3">
    <source>
        <dbReference type="WBParaSite" id="nOo.2.0.1.t13885-RA"/>
    </source>
</evidence>
<evidence type="ECO:0000313" key="1">
    <source>
        <dbReference type="EMBL" id="VDN06752.1"/>
    </source>
</evidence>
<dbReference type="Proteomes" id="UP000271087">
    <property type="component" value="Unassembled WGS sequence"/>
</dbReference>
<dbReference type="EMBL" id="UYRW01020448">
    <property type="protein sequence ID" value="VDN06752.1"/>
    <property type="molecule type" value="Genomic_DNA"/>
</dbReference>
<dbReference type="WBParaSite" id="nOo.2.0.1.t13885-RA">
    <property type="protein sequence ID" value="nOo.2.0.1.t13885-RA"/>
    <property type="gene ID" value="nOo.2.0.1.g13885"/>
</dbReference>
<protein>
    <submittedName>
        <fullName evidence="3">DUF1758 domain-containing protein</fullName>
    </submittedName>
</protein>
<gene>
    <name evidence="1" type="ORF">NOO_LOCUS13885</name>
</gene>
<accession>A0A182F0C2</accession>
<keyword evidence="2" id="KW-1185">Reference proteome</keyword>